<name>A0A0N9U9S1_SPHMC</name>
<evidence type="ECO:0000256" key="1">
    <source>
        <dbReference type="SAM" id="MobiDB-lite"/>
    </source>
</evidence>
<dbReference type="RefSeq" id="WP_054587575.1">
    <property type="nucleotide sequence ID" value="NZ_CP012700.1"/>
</dbReference>
<evidence type="ECO:0000256" key="2">
    <source>
        <dbReference type="SAM" id="Phobius"/>
    </source>
</evidence>
<proteinExistence type="predicted"/>
<evidence type="ECO:0000313" key="3">
    <source>
        <dbReference type="EMBL" id="ALH80204.1"/>
    </source>
</evidence>
<feature type="compositionally biased region" description="Pro residues" evidence="1">
    <location>
        <begin position="88"/>
        <end position="107"/>
    </location>
</feature>
<organism evidence="3 4">
    <name type="scientific">Sphingopyxis macrogoltabida</name>
    <name type="common">Sphingomonas macrogoltabidus</name>
    <dbReference type="NCBI Taxonomy" id="33050"/>
    <lineage>
        <taxon>Bacteria</taxon>
        <taxon>Pseudomonadati</taxon>
        <taxon>Pseudomonadota</taxon>
        <taxon>Alphaproteobacteria</taxon>
        <taxon>Sphingomonadales</taxon>
        <taxon>Sphingomonadaceae</taxon>
        <taxon>Sphingopyxis</taxon>
    </lineage>
</organism>
<accession>A0A0N9U9S1</accession>
<evidence type="ECO:0000313" key="4">
    <source>
        <dbReference type="Proteomes" id="UP000058074"/>
    </source>
</evidence>
<evidence type="ECO:0008006" key="5">
    <source>
        <dbReference type="Google" id="ProtNLM"/>
    </source>
</evidence>
<dbReference type="EMBL" id="CP012700">
    <property type="protein sequence ID" value="ALH80204.1"/>
    <property type="molecule type" value="Genomic_DNA"/>
</dbReference>
<keyword evidence="2" id="KW-0812">Transmembrane</keyword>
<dbReference type="KEGG" id="smag:AN936_07435"/>
<gene>
    <name evidence="3" type="ORF">AN936_07435</name>
</gene>
<dbReference type="Proteomes" id="UP000058074">
    <property type="component" value="Chromosome"/>
</dbReference>
<feature type="compositionally biased region" description="Pro residues" evidence="1">
    <location>
        <begin position="115"/>
        <end position="126"/>
    </location>
</feature>
<protein>
    <recommendedName>
        <fullName evidence="5">Protein TonB</fullName>
    </recommendedName>
</protein>
<sequence>MLQLSPVPTLYDAEPLNIGAGRRALAIGLAVLIPALLLLMLLTFGVLKEPDQREVPISVVSLEASEISEDASEPAGQKLERTKEPASSPLPAPEAAPSPPLPPPPVAEPKAAPILPAPAQPQPPQTKPAIGVRMRDGPVGPPNTGGSSAYRDSERVGTAPNGEALYAAAWYREPSDGELRGYLSTASGPGWGLIACRTAPDYRVEDCVGLDEYPNGSQITRAVLAAAWQFRVRPPRVGGQSMVGAWVRIRIDYGVGRRAGGG</sequence>
<feature type="transmembrane region" description="Helical" evidence="2">
    <location>
        <begin position="24"/>
        <end position="47"/>
    </location>
</feature>
<keyword evidence="2" id="KW-1133">Transmembrane helix</keyword>
<dbReference type="OrthoDB" id="7410762at2"/>
<reference evidence="3 4" key="1">
    <citation type="journal article" date="2015" name="Genome Announc.">
        <title>Complete Genome Sequence of Polypropylene Glycol- and Polyethylene Glycol-Degrading Sphingopyxis macrogoltabida Strain EY-1.</title>
        <authorList>
            <person name="Ohtsubo Y."/>
            <person name="Nagata Y."/>
            <person name="Numata M."/>
            <person name="Tsuchikane K."/>
            <person name="Hosoyama A."/>
            <person name="Yamazoe A."/>
            <person name="Tsuda M."/>
            <person name="Fujita N."/>
            <person name="Kawai F."/>
        </authorList>
    </citation>
    <scope>NUCLEOTIDE SEQUENCE [LARGE SCALE GENOMIC DNA]</scope>
    <source>
        <strain evidence="3 4">EY-1</strain>
    </source>
</reference>
<dbReference type="AlphaFoldDB" id="A0A0N9U9S1"/>
<keyword evidence="2" id="KW-0472">Membrane</keyword>
<feature type="region of interest" description="Disordered" evidence="1">
    <location>
        <begin position="65"/>
        <end position="156"/>
    </location>
</feature>
<dbReference type="PATRIC" id="fig|33050.5.peg.1549"/>